<dbReference type="GO" id="GO:0016020">
    <property type="term" value="C:membrane"/>
    <property type="evidence" value="ECO:0007669"/>
    <property type="project" value="UniProtKB-SubCell"/>
</dbReference>
<evidence type="ECO:0000256" key="2">
    <source>
        <dbReference type="ARBA" id="ARBA00004141"/>
    </source>
</evidence>
<feature type="transmembrane region" description="Helical" evidence="12">
    <location>
        <begin position="544"/>
        <end position="563"/>
    </location>
</feature>
<keyword evidence="6" id="KW-0249">Electron transport</keyword>
<evidence type="ECO:0000256" key="12">
    <source>
        <dbReference type="SAM" id="Phobius"/>
    </source>
</evidence>
<dbReference type="SMART" id="SM00664">
    <property type="entry name" value="DoH"/>
    <property type="match status" value="1"/>
</dbReference>
<name>A0A8B9JX01_ASTMX</name>
<evidence type="ECO:0000256" key="5">
    <source>
        <dbReference type="ARBA" id="ARBA00022692"/>
    </source>
</evidence>
<accession>A0A8B9JX01</accession>
<evidence type="ECO:0000259" key="16">
    <source>
        <dbReference type="PROSITE" id="PS51019"/>
    </source>
</evidence>
<sequence length="637" mass="69681">MELLPKPWTLVVLFIVILRSVVCFSNGKVSQACGDMVPMHGYTPSPDPPPGSLTVDKTTFRPGDQIKVTFSSVLSDKKGHFKGFLIEARNARDPDAGAVGSFTLLNPAISQLLNCGDGEGSAVSHTSDSSKTEVQVMWTAPPDPPPNVQFLVTVVQKYKLYWVRVPGPVVTLYGASPLPPLSTAGQATSKTTTSSGTMPRPITSDGCGITKSCLREPAACDPQNDALCYFLSFAKEDDSVVFELSGPAPGYVSFALSTDKWMGEDDVYLCINEGSQVSINAAYVQGRTHPVIASENVLRDTEGRLVDGVIQCRFRRVVRIPAPNQNRSNLDEAHYLFMAHGRAENGRTHRHDRQPLISSNPVFITGSPEDLTGSRSPLLIKFHAVFMLIAWMTTVSTGVIIARYFKPNWPDTTLCGQRVWFQFHRALMLVTVLLTGIGFILPFIYRGGWSKRAGSHPYLGCTVMALALIQPIMALFRPAPDSSRRYIFNWLHLGTGTIAQVIAATLPLGLHSSHNPNSTTECLKTVVAVCLGIHQQALLLPAPWSTGIVAGYVIWFVLADLILEVHRRGLFPIGQFFKHFEVHTENIQTEDKEEILFVPSEGQSCIKGPCFKEVVLVVYLCGNLVFLTILLGTIGGV</sequence>
<evidence type="ECO:0000256" key="7">
    <source>
        <dbReference type="ARBA" id="ARBA00022989"/>
    </source>
</evidence>
<comment type="subcellular location">
    <subcellularLocation>
        <location evidence="2">Membrane</location>
        <topology evidence="2">Multi-pass membrane protein</topology>
    </subcellularLocation>
</comment>
<keyword evidence="8" id="KW-0408">Iron</keyword>
<feature type="signal peptide" evidence="13">
    <location>
        <begin position="1"/>
        <end position="23"/>
    </location>
</feature>
<evidence type="ECO:0000256" key="1">
    <source>
        <dbReference type="ARBA" id="ARBA00001970"/>
    </source>
</evidence>
<feature type="domain" description="DOMON" evidence="14">
    <location>
        <begin position="225"/>
        <end position="341"/>
    </location>
</feature>
<dbReference type="CDD" id="cd08760">
    <property type="entry name" value="Cyt_b561_FRRS1_like"/>
    <property type="match status" value="1"/>
</dbReference>
<evidence type="ECO:0000256" key="13">
    <source>
        <dbReference type="SAM" id="SignalP"/>
    </source>
</evidence>
<dbReference type="Pfam" id="PF02014">
    <property type="entry name" value="Reeler"/>
    <property type="match status" value="1"/>
</dbReference>
<evidence type="ECO:0000256" key="4">
    <source>
        <dbReference type="ARBA" id="ARBA00022448"/>
    </source>
</evidence>
<organism evidence="17 18">
    <name type="scientific">Astyanax mexicanus</name>
    <name type="common">Blind cave fish</name>
    <name type="synonym">Astyanax fasciatus mexicanus</name>
    <dbReference type="NCBI Taxonomy" id="7994"/>
    <lineage>
        <taxon>Eukaryota</taxon>
        <taxon>Metazoa</taxon>
        <taxon>Chordata</taxon>
        <taxon>Craniata</taxon>
        <taxon>Vertebrata</taxon>
        <taxon>Euteleostomi</taxon>
        <taxon>Actinopterygii</taxon>
        <taxon>Neopterygii</taxon>
        <taxon>Teleostei</taxon>
        <taxon>Ostariophysi</taxon>
        <taxon>Characiformes</taxon>
        <taxon>Characoidei</taxon>
        <taxon>Acestrorhamphidae</taxon>
        <taxon>Acestrorhamphinae</taxon>
        <taxon>Astyanax</taxon>
    </lineage>
</organism>
<feature type="domain" description="Reelin" evidence="16">
    <location>
        <begin position="14"/>
        <end position="186"/>
    </location>
</feature>
<dbReference type="InterPro" id="IPR051237">
    <property type="entry name" value="Ferric-chelate_Red/DefProt"/>
</dbReference>
<feature type="chain" id="PRO_5034139127" evidence="13">
    <location>
        <begin position="24"/>
        <end position="637"/>
    </location>
</feature>
<comment type="similarity">
    <text evidence="3">Belongs to the FRRS1 family.</text>
</comment>
<evidence type="ECO:0000313" key="17">
    <source>
        <dbReference type="Ensembl" id="ENSAMXP00005027515.1"/>
    </source>
</evidence>
<feature type="transmembrane region" description="Helical" evidence="12">
    <location>
        <begin position="384"/>
        <end position="405"/>
    </location>
</feature>
<proteinExistence type="inferred from homology"/>
<dbReference type="PROSITE" id="PS51019">
    <property type="entry name" value="REELIN"/>
    <property type="match status" value="1"/>
</dbReference>
<evidence type="ECO:0000256" key="11">
    <source>
        <dbReference type="SAM" id="MobiDB-lite"/>
    </source>
</evidence>
<evidence type="ECO:0000259" key="14">
    <source>
        <dbReference type="PROSITE" id="PS50836"/>
    </source>
</evidence>
<keyword evidence="7 12" id="KW-1133">Transmembrane helix</keyword>
<keyword evidence="9 12" id="KW-0472">Membrane</keyword>
<feature type="transmembrane region" description="Helical" evidence="12">
    <location>
        <begin position="614"/>
        <end position="634"/>
    </location>
</feature>
<dbReference type="InterPro" id="IPR042307">
    <property type="entry name" value="Reeler_sf"/>
</dbReference>
<dbReference type="SMART" id="SM00665">
    <property type="entry name" value="B561"/>
    <property type="match status" value="1"/>
</dbReference>
<comment type="cofactor">
    <cofactor evidence="1">
        <name>heme b</name>
        <dbReference type="ChEBI" id="CHEBI:60344"/>
    </cofactor>
</comment>
<dbReference type="AlphaFoldDB" id="A0A8B9JX01"/>
<dbReference type="Pfam" id="PF03351">
    <property type="entry name" value="DOMON"/>
    <property type="match status" value="1"/>
</dbReference>
<feature type="region of interest" description="Disordered" evidence="11">
    <location>
        <begin position="183"/>
        <end position="203"/>
    </location>
</feature>
<dbReference type="PANTHER" id="PTHR45828:SF3">
    <property type="entry name" value="FERRIC-CHELATE REDUCTASE 1"/>
    <property type="match status" value="1"/>
</dbReference>
<dbReference type="Proteomes" id="UP000694621">
    <property type="component" value="Unplaced"/>
</dbReference>
<keyword evidence="10" id="KW-0325">Glycoprotein</keyword>
<evidence type="ECO:0000256" key="10">
    <source>
        <dbReference type="ARBA" id="ARBA00023180"/>
    </source>
</evidence>
<dbReference type="Gene3D" id="1.20.120.1770">
    <property type="match status" value="1"/>
</dbReference>
<dbReference type="InterPro" id="IPR002861">
    <property type="entry name" value="Reeler_dom"/>
</dbReference>
<dbReference type="PROSITE" id="PS50939">
    <property type="entry name" value="CYTOCHROME_B561"/>
    <property type="match status" value="1"/>
</dbReference>
<keyword evidence="5 12" id="KW-0812">Transmembrane</keyword>
<evidence type="ECO:0000256" key="3">
    <source>
        <dbReference type="ARBA" id="ARBA00009195"/>
    </source>
</evidence>
<feature type="transmembrane region" description="Helical" evidence="12">
    <location>
        <begin position="426"/>
        <end position="445"/>
    </location>
</feature>
<dbReference type="PROSITE" id="PS50836">
    <property type="entry name" value="DOMON"/>
    <property type="match status" value="1"/>
</dbReference>
<evidence type="ECO:0000313" key="18">
    <source>
        <dbReference type="Proteomes" id="UP000694621"/>
    </source>
</evidence>
<dbReference type="InterPro" id="IPR005018">
    <property type="entry name" value="DOMON_domain"/>
</dbReference>
<evidence type="ECO:0000259" key="15">
    <source>
        <dbReference type="PROSITE" id="PS50939"/>
    </source>
</evidence>
<feature type="transmembrane region" description="Helical" evidence="12">
    <location>
        <begin position="488"/>
        <end position="510"/>
    </location>
</feature>
<feature type="compositionally biased region" description="Polar residues" evidence="11">
    <location>
        <begin position="183"/>
        <end position="197"/>
    </location>
</feature>
<feature type="domain" description="Cytochrome b561" evidence="15">
    <location>
        <begin position="345"/>
        <end position="547"/>
    </location>
</feature>
<dbReference type="Ensembl" id="ENSAMXT00005030246.1">
    <property type="protein sequence ID" value="ENSAMXP00005027515.1"/>
    <property type="gene ID" value="ENSAMXG00005013803.1"/>
</dbReference>
<protein>
    <submittedName>
        <fullName evidence="17">Ferric-chelate reductase 1b</fullName>
    </submittedName>
</protein>
<evidence type="ECO:0000256" key="9">
    <source>
        <dbReference type="ARBA" id="ARBA00023136"/>
    </source>
</evidence>
<dbReference type="InterPro" id="IPR006593">
    <property type="entry name" value="Cyt_b561/ferric_Rdtase_TM"/>
</dbReference>
<dbReference type="OrthoDB" id="6372137at2759"/>
<dbReference type="CDD" id="cd09628">
    <property type="entry name" value="DOMON_SDR_2_like"/>
    <property type="match status" value="1"/>
</dbReference>
<keyword evidence="4" id="KW-0813">Transport</keyword>
<evidence type="ECO:0000256" key="6">
    <source>
        <dbReference type="ARBA" id="ARBA00022982"/>
    </source>
</evidence>
<feature type="transmembrane region" description="Helical" evidence="12">
    <location>
        <begin position="457"/>
        <end position="476"/>
    </location>
</feature>
<evidence type="ECO:0000256" key="8">
    <source>
        <dbReference type="ARBA" id="ARBA00023004"/>
    </source>
</evidence>
<keyword evidence="13" id="KW-0732">Signal</keyword>
<reference evidence="17" key="1">
    <citation type="submission" date="2025-08" db="UniProtKB">
        <authorList>
            <consortium name="Ensembl"/>
        </authorList>
    </citation>
    <scope>IDENTIFICATION</scope>
</reference>
<dbReference type="Gene3D" id="2.60.40.4060">
    <property type="entry name" value="Reeler domain"/>
    <property type="match status" value="1"/>
</dbReference>
<dbReference type="FunFam" id="2.60.40.4060:FF:000003">
    <property type="entry name" value="Ferric chelate reductase 1"/>
    <property type="match status" value="1"/>
</dbReference>
<dbReference type="PANTHER" id="PTHR45828">
    <property type="entry name" value="CYTOCHROME B561/FERRIC REDUCTASE TRANSMEMBRANE"/>
    <property type="match status" value="1"/>
</dbReference>
<dbReference type="CDD" id="cd08544">
    <property type="entry name" value="Reeler"/>
    <property type="match status" value="1"/>
</dbReference>